<keyword evidence="3" id="KW-1185">Reference proteome</keyword>
<sequence length="271" mass="29305">MTTLTQLTPLYAAVLLGVAITWLWQVAKSARRSLWPRLGILMPLGLTSLLAAPVLDVPALFGMGAGLVLIAAYWPVSRLRGPPRRAEGGLIWLLLIGALLSVSWGVQIQSVNLLFGAAALTLYSLALLLSATLYPKRFNVVAPNFKVSPTFLRRWQGAVTPAVADLELTLDVNAARLVNTSGHTLYLAGWSPASGNAWLRTRSADGELLSTLSAGETAYLMPWSPMRGGPHEGVRLWYAREGEDATYLFRADWANAWVTQGAAEAGERVLN</sequence>
<gene>
    <name evidence="2" type="ORF">FNU79_12930</name>
</gene>
<name>A0A553US22_9DEIO</name>
<proteinExistence type="predicted"/>
<keyword evidence="1" id="KW-1133">Transmembrane helix</keyword>
<dbReference type="Proteomes" id="UP000316092">
    <property type="component" value="Unassembled WGS sequence"/>
</dbReference>
<accession>A0A553US22</accession>
<feature type="transmembrane region" description="Helical" evidence="1">
    <location>
        <begin position="58"/>
        <end position="76"/>
    </location>
</feature>
<evidence type="ECO:0000313" key="3">
    <source>
        <dbReference type="Proteomes" id="UP000316092"/>
    </source>
</evidence>
<evidence type="ECO:0000256" key="1">
    <source>
        <dbReference type="SAM" id="Phobius"/>
    </source>
</evidence>
<keyword evidence="1" id="KW-0472">Membrane</keyword>
<evidence type="ECO:0000313" key="2">
    <source>
        <dbReference type="EMBL" id="TSA83017.1"/>
    </source>
</evidence>
<feature type="transmembrane region" description="Helical" evidence="1">
    <location>
        <begin position="113"/>
        <end position="134"/>
    </location>
</feature>
<dbReference type="EMBL" id="VKDB01000015">
    <property type="protein sequence ID" value="TSA83017.1"/>
    <property type="molecule type" value="Genomic_DNA"/>
</dbReference>
<protein>
    <submittedName>
        <fullName evidence="2">Uncharacterized protein</fullName>
    </submittedName>
</protein>
<feature type="transmembrane region" description="Helical" evidence="1">
    <location>
        <begin position="88"/>
        <end position="107"/>
    </location>
</feature>
<keyword evidence="1" id="KW-0812">Transmembrane</keyword>
<feature type="transmembrane region" description="Helical" evidence="1">
    <location>
        <begin position="6"/>
        <end position="27"/>
    </location>
</feature>
<organism evidence="2 3">
    <name type="scientific">Deinococcus detaillensis</name>
    <dbReference type="NCBI Taxonomy" id="2592048"/>
    <lineage>
        <taxon>Bacteria</taxon>
        <taxon>Thermotogati</taxon>
        <taxon>Deinococcota</taxon>
        <taxon>Deinococci</taxon>
        <taxon>Deinococcales</taxon>
        <taxon>Deinococcaceae</taxon>
        <taxon>Deinococcus</taxon>
    </lineage>
</organism>
<reference evidence="2 3" key="1">
    <citation type="submission" date="2019-07" db="EMBL/GenBank/DDBJ databases">
        <title>Deinococcus detaillus sp. nov., isolated from humus soil in Antarctica.</title>
        <authorList>
            <person name="Zhang K."/>
        </authorList>
    </citation>
    <scope>NUCLEOTIDE SEQUENCE [LARGE SCALE GENOMIC DNA]</scope>
    <source>
        <strain evidence="2 3">H1</strain>
    </source>
</reference>
<dbReference type="AlphaFoldDB" id="A0A553US22"/>
<comment type="caution">
    <text evidence="2">The sequence shown here is derived from an EMBL/GenBank/DDBJ whole genome shotgun (WGS) entry which is preliminary data.</text>
</comment>
<dbReference type="RefSeq" id="WP_143721236.1">
    <property type="nucleotide sequence ID" value="NZ_VKDB01000015.1"/>
</dbReference>
<feature type="transmembrane region" description="Helical" evidence="1">
    <location>
        <begin position="34"/>
        <end position="52"/>
    </location>
</feature>
<dbReference type="OrthoDB" id="61841at2"/>